<keyword evidence="4" id="KW-1185">Reference proteome</keyword>
<dbReference type="PANTHER" id="PTHR23088">
    <property type="entry name" value="NITRILASE-RELATED"/>
    <property type="match status" value="1"/>
</dbReference>
<dbReference type="Proteomes" id="UP001161409">
    <property type="component" value="Unassembled WGS sequence"/>
</dbReference>
<organism evidence="3 4">
    <name type="scientific">Sneathiella chinensis</name>
    <dbReference type="NCBI Taxonomy" id="349750"/>
    <lineage>
        <taxon>Bacteria</taxon>
        <taxon>Pseudomonadati</taxon>
        <taxon>Pseudomonadota</taxon>
        <taxon>Alphaproteobacteria</taxon>
        <taxon>Sneathiellales</taxon>
        <taxon>Sneathiellaceae</taxon>
        <taxon>Sneathiella</taxon>
    </lineage>
</organism>
<accession>A0ABQ5U7G2</accession>
<dbReference type="InterPro" id="IPR036526">
    <property type="entry name" value="C-N_Hydrolase_sf"/>
</dbReference>
<dbReference type="Pfam" id="PF00795">
    <property type="entry name" value="CN_hydrolase"/>
    <property type="match status" value="1"/>
</dbReference>
<dbReference type="InterPro" id="IPR045254">
    <property type="entry name" value="Nit1/2_C-N_Hydrolase"/>
</dbReference>
<dbReference type="EMBL" id="BSNF01000010">
    <property type="protein sequence ID" value="GLQ08047.1"/>
    <property type="molecule type" value="Genomic_DNA"/>
</dbReference>
<proteinExistence type="predicted"/>
<protein>
    <submittedName>
        <fullName evidence="3">Amidohydrolase</fullName>
    </submittedName>
</protein>
<evidence type="ECO:0000256" key="1">
    <source>
        <dbReference type="ARBA" id="ARBA00022801"/>
    </source>
</evidence>
<evidence type="ECO:0000313" key="3">
    <source>
        <dbReference type="EMBL" id="GLQ08047.1"/>
    </source>
</evidence>
<dbReference type="SUPFAM" id="SSF56317">
    <property type="entry name" value="Carbon-nitrogen hydrolase"/>
    <property type="match status" value="1"/>
</dbReference>
<dbReference type="PANTHER" id="PTHR23088:SF27">
    <property type="entry name" value="DEAMINATED GLUTATHIONE AMIDASE"/>
    <property type="match status" value="1"/>
</dbReference>
<reference evidence="3" key="1">
    <citation type="journal article" date="2014" name="Int. J. Syst. Evol. Microbiol.">
        <title>Complete genome of a new Firmicutes species belonging to the dominant human colonic microbiota ('Ruminococcus bicirculans') reveals two chromosomes and a selective capacity to utilize plant glucans.</title>
        <authorList>
            <consortium name="NISC Comparative Sequencing Program"/>
            <person name="Wegmann U."/>
            <person name="Louis P."/>
            <person name="Goesmann A."/>
            <person name="Henrissat B."/>
            <person name="Duncan S.H."/>
            <person name="Flint H.J."/>
        </authorList>
    </citation>
    <scope>NUCLEOTIDE SEQUENCE</scope>
    <source>
        <strain evidence="3">NBRC 103408</strain>
    </source>
</reference>
<dbReference type="RefSeq" id="WP_169560116.1">
    <property type="nucleotide sequence ID" value="NZ_BSNF01000010.1"/>
</dbReference>
<name>A0ABQ5U7G2_9PROT</name>
<sequence length="285" mass="31205">MTTFSAACIQMTSGTEPEENLKVSTDLIRAAIDAGADFVSTPEVTNMMEPYKVAAQEKAQLEEDDITLRAYRELADETGTWILAGSLVIRKPDDERLANRSFLIAPDGRIAARYDKIHMFDVSLDNGESHKESNAYAPGEKAVAVPTPWGTLGMAVCYDVRFSHLFQDLAIKGGASLFTVPAAFTYTTGKAHWHTLLKARAIENGAFVIASAQCGHHSEKRRTYGHSLIIDPWGDVLADGGEEPGFIIAPIDMDQVAKRRRQVPNLQNLRAYSLETPKSEPAPAV</sequence>
<evidence type="ECO:0000259" key="2">
    <source>
        <dbReference type="PROSITE" id="PS50263"/>
    </source>
</evidence>
<dbReference type="CDD" id="cd07572">
    <property type="entry name" value="nit"/>
    <property type="match status" value="1"/>
</dbReference>
<dbReference type="Gene3D" id="3.60.110.10">
    <property type="entry name" value="Carbon-nitrogen hydrolase"/>
    <property type="match status" value="1"/>
</dbReference>
<gene>
    <name evidence="3" type="ORF">GCM10007924_32690</name>
</gene>
<comment type="caution">
    <text evidence="3">The sequence shown here is derived from an EMBL/GenBank/DDBJ whole genome shotgun (WGS) entry which is preliminary data.</text>
</comment>
<dbReference type="PROSITE" id="PS50263">
    <property type="entry name" value="CN_HYDROLASE"/>
    <property type="match status" value="1"/>
</dbReference>
<keyword evidence="1" id="KW-0378">Hydrolase</keyword>
<evidence type="ECO:0000313" key="4">
    <source>
        <dbReference type="Proteomes" id="UP001161409"/>
    </source>
</evidence>
<feature type="domain" description="CN hydrolase" evidence="2">
    <location>
        <begin position="4"/>
        <end position="253"/>
    </location>
</feature>
<dbReference type="InterPro" id="IPR003010">
    <property type="entry name" value="C-N_Hydrolase"/>
</dbReference>
<reference evidence="3" key="2">
    <citation type="submission" date="2023-01" db="EMBL/GenBank/DDBJ databases">
        <title>Draft genome sequence of Sneathiella chinensis strain NBRC 103408.</title>
        <authorList>
            <person name="Sun Q."/>
            <person name="Mori K."/>
        </authorList>
    </citation>
    <scope>NUCLEOTIDE SEQUENCE</scope>
    <source>
        <strain evidence="3">NBRC 103408</strain>
    </source>
</reference>